<dbReference type="OrthoDB" id="9787280at2"/>
<dbReference type="eggNOG" id="COG1562">
    <property type="taxonomic scope" value="Bacteria"/>
</dbReference>
<evidence type="ECO:0000256" key="2">
    <source>
        <dbReference type="ARBA" id="ARBA00022679"/>
    </source>
</evidence>
<dbReference type="STRING" id="656519.Halsa_0837"/>
<dbReference type="GO" id="GO:0045338">
    <property type="term" value="P:farnesyl diphosphate metabolic process"/>
    <property type="evidence" value="ECO:0007669"/>
    <property type="project" value="InterPro"/>
</dbReference>
<dbReference type="EMBL" id="CP002304">
    <property type="protein sequence ID" value="ADQ14284.1"/>
    <property type="molecule type" value="Genomic_DNA"/>
</dbReference>
<proteinExistence type="predicted"/>
<dbReference type="Proteomes" id="UP000007434">
    <property type="component" value="Chromosome"/>
</dbReference>
<name>E4RN67_HALHG</name>
<dbReference type="SFLD" id="SFLDS00005">
    <property type="entry name" value="Isoprenoid_Synthase_Type_I"/>
    <property type="match status" value="1"/>
</dbReference>
<dbReference type="InterPro" id="IPR008949">
    <property type="entry name" value="Isoprenoid_synthase_dom_sf"/>
</dbReference>
<dbReference type="PANTHER" id="PTHR11626">
    <property type="entry name" value="FARNESYL-DIPHOSPHATE FARNESYLTRANSFERASE"/>
    <property type="match status" value="1"/>
</dbReference>
<dbReference type="PANTHER" id="PTHR11626:SF2">
    <property type="entry name" value="SQUALENE SYNTHASE"/>
    <property type="match status" value="1"/>
</dbReference>
<sequence>MRDTPIKFAKNILKDVSRSFALTIPMLDKIIKDEVLVNYLQDRILDNFEDEIQPPDLKLQKRMMDKVSRIFSPEDYDRQEDFKEIKAKSALIKDADLSRLNYNIDIIYQAYQSFDLETQKISHKWLQEMKLGMQKYLTKTVENFTELDEYCYYVAGTVGGFLTELIIYKLDFAAEDKEILLDNFNEAGLFLQKVNLIRDIKDDLENREKHFWPLKELNITEEELLNRENESRVMEALDKMLDDLLKHTAALKKYYHALPQSLSGYKKFFAVNNALGLATVEKLRDNTAVFYGDKAVKVSKLAFANILRAPEKYFLKYCSKYITD</sequence>
<dbReference type="HOGENOM" id="CLU_031981_1_0_9"/>
<dbReference type="Gene3D" id="1.10.600.10">
    <property type="entry name" value="Farnesyl Diphosphate Synthase"/>
    <property type="match status" value="1"/>
</dbReference>
<dbReference type="InterPro" id="IPR002060">
    <property type="entry name" value="Squ/phyt_synthse"/>
</dbReference>
<keyword evidence="4" id="KW-1185">Reference proteome</keyword>
<organism evidence="3 4">
    <name type="scientific">Halanaerobium hydrogeniformans</name>
    <name type="common">Halanaerobium sp. (strain sapolanicus)</name>
    <dbReference type="NCBI Taxonomy" id="656519"/>
    <lineage>
        <taxon>Bacteria</taxon>
        <taxon>Bacillati</taxon>
        <taxon>Bacillota</taxon>
        <taxon>Clostridia</taxon>
        <taxon>Halanaerobiales</taxon>
        <taxon>Halanaerobiaceae</taxon>
        <taxon>Halanaerobium</taxon>
    </lineage>
</organism>
<keyword evidence="2" id="KW-0808">Transferase</keyword>
<dbReference type="InterPro" id="IPR044844">
    <property type="entry name" value="Trans_IPPS_euk-type"/>
</dbReference>
<evidence type="ECO:0000256" key="1">
    <source>
        <dbReference type="ARBA" id="ARBA00004829"/>
    </source>
</evidence>
<dbReference type="GO" id="GO:0051996">
    <property type="term" value="F:squalene synthase [NAD(P)H] activity"/>
    <property type="evidence" value="ECO:0007669"/>
    <property type="project" value="InterPro"/>
</dbReference>
<accession>E4RN67</accession>
<dbReference type="PROSITE" id="PS01044">
    <property type="entry name" value="SQUALEN_PHYTOEN_SYN_1"/>
    <property type="match status" value="1"/>
</dbReference>
<evidence type="ECO:0000313" key="4">
    <source>
        <dbReference type="Proteomes" id="UP000007434"/>
    </source>
</evidence>
<reference evidence="3 4" key="2">
    <citation type="journal article" date="2011" name="J. Bacteriol.">
        <title>Complete Genome Sequence of the Haloalkaliphilic, Hydrogen Producing Halanaerobium hydrogenoformans.</title>
        <authorList>
            <person name="Brown S.D."/>
            <person name="Begemann M.B."/>
            <person name="Mormile M.R."/>
            <person name="Wall J.D."/>
            <person name="Han C.S."/>
            <person name="Goodwin L.A."/>
            <person name="Pitluck S."/>
            <person name="Land M.L."/>
            <person name="Hauser L.J."/>
            <person name="Elias D.A."/>
        </authorList>
    </citation>
    <scope>NUCLEOTIDE SEQUENCE [LARGE SCALE GENOMIC DNA]</scope>
    <source>
        <strain evidence="4">sapolanicus</strain>
    </source>
</reference>
<dbReference type="Pfam" id="PF00494">
    <property type="entry name" value="SQS_PSY"/>
    <property type="match status" value="1"/>
</dbReference>
<reference evidence="3 4" key="1">
    <citation type="submission" date="2010-11" db="EMBL/GenBank/DDBJ databases">
        <title>Complete sequence of Halanaerobium sp. sapolanicus.</title>
        <authorList>
            <consortium name="US DOE Joint Genome Institute"/>
            <person name="Lucas S."/>
            <person name="Copeland A."/>
            <person name="Lapidus A."/>
            <person name="Cheng J.-F."/>
            <person name="Bruce D."/>
            <person name="Goodwin L."/>
            <person name="Pitluck S."/>
            <person name="Davenport K."/>
            <person name="Detter J.C."/>
            <person name="Han C."/>
            <person name="Tapia R."/>
            <person name="Land M."/>
            <person name="Hauser L."/>
            <person name="Jeffries C."/>
            <person name="Kyrpides N."/>
            <person name="Ivanova N."/>
            <person name="Mikhailova N."/>
            <person name="Begemann M.B."/>
            <person name="Mormile M.R."/>
            <person name="Wall J.D."/>
            <person name="Elias D.A."/>
            <person name="Woyke T."/>
        </authorList>
    </citation>
    <scope>NUCLEOTIDE SEQUENCE [LARGE SCALE GENOMIC DNA]</scope>
    <source>
        <strain evidence="4">sapolanicus</strain>
    </source>
</reference>
<dbReference type="RefSeq" id="WP_013405375.1">
    <property type="nucleotide sequence ID" value="NC_014654.1"/>
</dbReference>
<dbReference type="InterPro" id="IPR019845">
    <property type="entry name" value="Squalene/phytoene_synthase_CS"/>
</dbReference>
<dbReference type="SUPFAM" id="SSF48576">
    <property type="entry name" value="Terpenoid synthases"/>
    <property type="match status" value="1"/>
</dbReference>
<comment type="pathway">
    <text evidence="1">Carotenoid biosynthesis.</text>
</comment>
<gene>
    <name evidence="3" type="ordered locus">Halsa_0837</name>
</gene>
<protein>
    <submittedName>
        <fullName evidence="3">Squalene/phytoene synthase</fullName>
    </submittedName>
</protein>
<dbReference type="SFLD" id="SFLDG01018">
    <property type="entry name" value="Squalene/Phytoene_Synthase_Lik"/>
    <property type="match status" value="1"/>
</dbReference>
<evidence type="ECO:0000313" key="3">
    <source>
        <dbReference type="EMBL" id="ADQ14284.1"/>
    </source>
</evidence>
<dbReference type="KEGG" id="has:Halsa_0837"/>
<dbReference type="AlphaFoldDB" id="E4RN67"/>